<reference evidence="2 3" key="1">
    <citation type="journal article" date="2021" name="Commun. Biol.">
        <title>The genome of Shorea leprosula (Dipterocarpaceae) highlights the ecological relevance of drought in aseasonal tropical rainforests.</title>
        <authorList>
            <person name="Ng K.K.S."/>
            <person name="Kobayashi M.J."/>
            <person name="Fawcett J.A."/>
            <person name="Hatakeyama M."/>
            <person name="Paape T."/>
            <person name="Ng C.H."/>
            <person name="Ang C.C."/>
            <person name="Tnah L.H."/>
            <person name="Lee C.T."/>
            <person name="Nishiyama T."/>
            <person name="Sese J."/>
            <person name="O'Brien M.J."/>
            <person name="Copetti D."/>
            <person name="Mohd Noor M.I."/>
            <person name="Ong R.C."/>
            <person name="Putra M."/>
            <person name="Sireger I.Z."/>
            <person name="Indrioko S."/>
            <person name="Kosugi Y."/>
            <person name="Izuno A."/>
            <person name="Isagi Y."/>
            <person name="Lee S.L."/>
            <person name="Shimizu K.K."/>
        </authorList>
    </citation>
    <scope>NUCLEOTIDE SEQUENCE [LARGE SCALE GENOMIC DNA]</scope>
    <source>
        <strain evidence="2">214</strain>
    </source>
</reference>
<organism evidence="2 3">
    <name type="scientific">Rubroshorea leprosula</name>
    <dbReference type="NCBI Taxonomy" id="152421"/>
    <lineage>
        <taxon>Eukaryota</taxon>
        <taxon>Viridiplantae</taxon>
        <taxon>Streptophyta</taxon>
        <taxon>Embryophyta</taxon>
        <taxon>Tracheophyta</taxon>
        <taxon>Spermatophyta</taxon>
        <taxon>Magnoliopsida</taxon>
        <taxon>eudicotyledons</taxon>
        <taxon>Gunneridae</taxon>
        <taxon>Pentapetalae</taxon>
        <taxon>rosids</taxon>
        <taxon>malvids</taxon>
        <taxon>Malvales</taxon>
        <taxon>Dipterocarpaceae</taxon>
        <taxon>Rubroshorea</taxon>
    </lineage>
</organism>
<name>A0AAV5MMI7_9ROSI</name>
<accession>A0AAV5MMI7</accession>
<evidence type="ECO:0000256" key="1">
    <source>
        <dbReference type="SAM" id="MobiDB-lite"/>
    </source>
</evidence>
<comment type="caution">
    <text evidence="2">The sequence shown here is derived from an EMBL/GenBank/DDBJ whole genome shotgun (WGS) entry which is preliminary data.</text>
</comment>
<keyword evidence="3" id="KW-1185">Reference proteome</keyword>
<sequence length="215" mass="23169">MGKNAWILGYAVVGRKQAENSHRRAVAPMPWSHWLEVVHSKFGAIWSSRFRWAGWGSAEVGTIAEHQQAVNLEIVRAMALVAQHSTDGRALTPKLKKWAFLKGGCTHAAVLLGVGAGAGAGRSNAAQDLLHRGSSNDCGSNWEEPSGRKGAPCVSSSSNSTNSHDVQLTTQKFPGVAYFLPLPIACRCSLLASAHFLPLLTSYHCSLPIAYYKTF</sequence>
<evidence type="ECO:0000313" key="3">
    <source>
        <dbReference type="Proteomes" id="UP001054252"/>
    </source>
</evidence>
<dbReference type="AlphaFoldDB" id="A0AAV5MMI7"/>
<protein>
    <submittedName>
        <fullName evidence="2">Uncharacterized protein</fullName>
    </submittedName>
</protein>
<gene>
    <name evidence="2" type="ORF">SLEP1_g56789</name>
</gene>
<evidence type="ECO:0000313" key="2">
    <source>
        <dbReference type="EMBL" id="GKV50073.1"/>
    </source>
</evidence>
<dbReference type="EMBL" id="BPVZ01000336">
    <property type="protein sequence ID" value="GKV50073.1"/>
    <property type="molecule type" value="Genomic_DNA"/>
</dbReference>
<proteinExistence type="predicted"/>
<dbReference type="Proteomes" id="UP001054252">
    <property type="component" value="Unassembled WGS sequence"/>
</dbReference>
<feature type="region of interest" description="Disordered" evidence="1">
    <location>
        <begin position="136"/>
        <end position="159"/>
    </location>
</feature>